<dbReference type="PANTHER" id="PTHR34960">
    <property type="entry name" value="EMB|CAB68146.1-RELATED"/>
    <property type="match status" value="1"/>
</dbReference>
<keyword evidence="3" id="KW-1185">Reference proteome</keyword>
<gene>
    <name evidence="2" type="ORF">QVD17_15789</name>
</gene>
<dbReference type="Proteomes" id="UP001229421">
    <property type="component" value="Unassembled WGS sequence"/>
</dbReference>
<protein>
    <recommendedName>
        <fullName evidence="1">DUF7780 domain-containing protein</fullName>
    </recommendedName>
</protein>
<dbReference type="Pfam" id="PF25002">
    <property type="entry name" value="DUF7780"/>
    <property type="match status" value="1"/>
</dbReference>
<dbReference type="PANTHER" id="PTHR34960:SF6">
    <property type="entry name" value="TRANSMEMBRANE PROTEIN"/>
    <property type="match status" value="1"/>
</dbReference>
<dbReference type="AlphaFoldDB" id="A0AAD8KTU0"/>
<feature type="domain" description="DUF7780" evidence="1">
    <location>
        <begin position="100"/>
        <end position="400"/>
    </location>
</feature>
<proteinExistence type="predicted"/>
<dbReference type="InterPro" id="IPR056682">
    <property type="entry name" value="DUF7780"/>
</dbReference>
<evidence type="ECO:0000259" key="1">
    <source>
        <dbReference type="Pfam" id="PF25002"/>
    </source>
</evidence>
<organism evidence="2 3">
    <name type="scientific">Tagetes erecta</name>
    <name type="common">African marigold</name>
    <dbReference type="NCBI Taxonomy" id="13708"/>
    <lineage>
        <taxon>Eukaryota</taxon>
        <taxon>Viridiplantae</taxon>
        <taxon>Streptophyta</taxon>
        <taxon>Embryophyta</taxon>
        <taxon>Tracheophyta</taxon>
        <taxon>Spermatophyta</taxon>
        <taxon>Magnoliopsida</taxon>
        <taxon>eudicotyledons</taxon>
        <taxon>Gunneridae</taxon>
        <taxon>Pentapetalae</taxon>
        <taxon>asterids</taxon>
        <taxon>campanulids</taxon>
        <taxon>Asterales</taxon>
        <taxon>Asteraceae</taxon>
        <taxon>Asteroideae</taxon>
        <taxon>Heliantheae alliance</taxon>
        <taxon>Tageteae</taxon>
        <taxon>Tagetes</taxon>
    </lineage>
</organism>
<reference evidence="2" key="1">
    <citation type="journal article" date="2023" name="bioRxiv">
        <title>Improved chromosome-level genome assembly for marigold (Tagetes erecta).</title>
        <authorList>
            <person name="Jiang F."/>
            <person name="Yuan L."/>
            <person name="Wang S."/>
            <person name="Wang H."/>
            <person name="Xu D."/>
            <person name="Wang A."/>
            <person name="Fan W."/>
        </authorList>
    </citation>
    <scope>NUCLEOTIDE SEQUENCE</scope>
    <source>
        <strain evidence="2">WSJ</strain>
        <tissue evidence="2">Leaf</tissue>
    </source>
</reference>
<comment type="caution">
    <text evidence="2">The sequence shown here is derived from an EMBL/GenBank/DDBJ whole genome shotgun (WGS) entry which is preliminary data.</text>
</comment>
<sequence length="448" mass="49963">MGFFLVFFPEEQQNNNSSTPSSSPFKSSSINSILKRTNSNHIFTRTQSTISVCALLIFLTLIVFTLSSFEPNNDFISSHRRFLAPNFDSNSKPHFKANSPALQGLGTLYTKGTSAMNVLVICHVSEHVTLKQLQLFLRAFHRSGLYSKSDLLFIFNSISTIGSFDELIREENDVFLKLVNRFKQELGNGSKVVDFPASFDPTRFVKSGKKIDEREPIWGKRIKTSNSSLSNGDNDVSELTQLSYGSVVGFGIEELDPENSLSGFVNNVPIGLRRWASYPMVLGRVRRKFKHVMLVDVNELLLLGDPLGRVKSHSSESIILSSTHRRKNTKSHRKIITPSLILGGERGVRRLSAAMLTEIVRSSTRQHHKQNSITESTLLSQLASNEFLQKSIRFVSSTESIQEPSSLSGVGLANLTAVRRGNSNLDIGEVILKHICSFPIESTVYTEC</sequence>
<evidence type="ECO:0000313" key="3">
    <source>
        <dbReference type="Proteomes" id="UP001229421"/>
    </source>
</evidence>
<evidence type="ECO:0000313" key="2">
    <source>
        <dbReference type="EMBL" id="KAK1427106.1"/>
    </source>
</evidence>
<name>A0AAD8KTU0_TARER</name>
<dbReference type="EMBL" id="JAUHHV010000004">
    <property type="protein sequence ID" value="KAK1427106.1"/>
    <property type="molecule type" value="Genomic_DNA"/>
</dbReference>
<accession>A0AAD8KTU0</accession>